<proteinExistence type="predicted"/>
<name>A0A1X7V231_AMPQE</name>
<sequence>MQILKELTLKLQMQAIDVVYAYNAVQSVVTTMNFMRQNSTAEFKEVFSDATKLGRKLHGEEYTLCIPRIPRRQTHHSNPPSNPEDYFTITLYDEFLSHIISELQTRFMNNPSRGLLYLLPREFIILDKSNSYPVELAEAADLYKDDLPHPLMTKIEYNLWSVK</sequence>
<dbReference type="EnsemblMetazoa" id="Aqu2.1.34021_001">
    <property type="protein sequence ID" value="Aqu2.1.34021_001"/>
    <property type="gene ID" value="Aqu2.1.34021"/>
</dbReference>
<organism evidence="1">
    <name type="scientific">Amphimedon queenslandica</name>
    <name type="common">Sponge</name>
    <dbReference type="NCBI Taxonomy" id="400682"/>
    <lineage>
        <taxon>Eukaryota</taxon>
        <taxon>Metazoa</taxon>
        <taxon>Porifera</taxon>
        <taxon>Demospongiae</taxon>
        <taxon>Heteroscleromorpha</taxon>
        <taxon>Haplosclerida</taxon>
        <taxon>Niphatidae</taxon>
        <taxon>Amphimedon</taxon>
    </lineage>
</organism>
<dbReference type="AlphaFoldDB" id="A0A1X7V231"/>
<dbReference type="OMA" id="CIPRIPR"/>
<dbReference type="PANTHER" id="PTHR46289:SF17">
    <property type="entry name" value="HAT C-TERMINAL DIMERISATION DOMAIN-CONTAINING PROTEIN"/>
    <property type="match status" value="1"/>
</dbReference>
<reference evidence="1" key="1">
    <citation type="submission" date="2017-05" db="UniProtKB">
        <authorList>
            <consortium name="EnsemblMetazoa"/>
        </authorList>
    </citation>
    <scope>IDENTIFICATION</scope>
</reference>
<evidence type="ECO:0000313" key="1">
    <source>
        <dbReference type="EnsemblMetazoa" id="Aqu2.1.34021_001"/>
    </source>
</evidence>
<dbReference type="PANTHER" id="PTHR46289">
    <property type="entry name" value="52 KDA REPRESSOR OF THE INHIBITOR OF THE PROTEIN KINASE-LIKE PROTEIN-RELATED"/>
    <property type="match status" value="1"/>
</dbReference>
<protein>
    <submittedName>
        <fullName evidence="1">Uncharacterized protein</fullName>
    </submittedName>
</protein>
<dbReference type="InParanoid" id="A0A1X7V231"/>
<accession>A0A1X7V231</accession>
<dbReference type="InterPro" id="IPR052958">
    <property type="entry name" value="IFN-induced_PKR_regulator"/>
</dbReference>